<name>A0A2T6ZGJ0_TUBBO</name>
<organism evidence="2 3">
    <name type="scientific">Tuber borchii</name>
    <name type="common">White truffle</name>
    <dbReference type="NCBI Taxonomy" id="42251"/>
    <lineage>
        <taxon>Eukaryota</taxon>
        <taxon>Fungi</taxon>
        <taxon>Dikarya</taxon>
        <taxon>Ascomycota</taxon>
        <taxon>Pezizomycotina</taxon>
        <taxon>Pezizomycetes</taxon>
        <taxon>Pezizales</taxon>
        <taxon>Tuberaceae</taxon>
        <taxon>Tuber</taxon>
    </lineage>
</organism>
<comment type="caution">
    <text evidence="2">The sequence shown here is derived from an EMBL/GenBank/DDBJ whole genome shotgun (WGS) entry which is preliminary data.</text>
</comment>
<feature type="compositionally biased region" description="Polar residues" evidence="1">
    <location>
        <begin position="1"/>
        <end position="11"/>
    </location>
</feature>
<evidence type="ECO:0000313" key="2">
    <source>
        <dbReference type="EMBL" id="PUU74524.1"/>
    </source>
</evidence>
<feature type="region of interest" description="Disordered" evidence="1">
    <location>
        <begin position="1"/>
        <end position="23"/>
    </location>
</feature>
<dbReference type="Proteomes" id="UP000244722">
    <property type="component" value="Unassembled WGS sequence"/>
</dbReference>
<reference evidence="2 3" key="1">
    <citation type="submission" date="2017-04" db="EMBL/GenBank/DDBJ databases">
        <title>Draft genome sequence of Tuber borchii Vittad., a whitish edible truffle.</title>
        <authorList>
            <consortium name="DOE Joint Genome Institute"/>
            <person name="Murat C."/>
            <person name="Kuo A."/>
            <person name="Barry K.W."/>
            <person name="Clum A."/>
            <person name="Dockter R.B."/>
            <person name="Fauchery L."/>
            <person name="Iotti M."/>
            <person name="Kohler A."/>
            <person name="Labutti K."/>
            <person name="Lindquist E.A."/>
            <person name="Lipzen A."/>
            <person name="Ohm R.A."/>
            <person name="Wang M."/>
            <person name="Grigoriev I.V."/>
            <person name="Zambonelli A."/>
            <person name="Martin F.M."/>
        </authorList>
    </citation>
    <scope>NUCLEOTIDE SEQUENCE [LARGE SCALE GENOMIC DNA]</scope>
    <source>
        <strain evidence="2 3">Tbo3840</strain>
    </source>
</reference>
<dbReference type="STRING" id="42251.A0A2T6ZGJ0"/>
<sequence length="104" mass="11313">MAQVTQTQSNVRGCYSANKGDKNTYGNQNNNKFKFVLPSMADFVIENQGGVLGAGEAAPRPYRLIPYCRNSGFTGRKGHVEAVKRFSERKGHNRVALYGLGGSG</sequence>
<proteinExistence type="predicted"/>
<evidence type="ECO:0000256" key="1">
    <source>
        <dbReference type="SAM" id="MobiDB-lite"/>
    </source>
</evidence>
<dbReference type="OrthoDB" id="1577640at2759"/>
<dbReference type="EMBL" id="NESQ01000294">
    <property type="protein sequence ID" value="PUU74524.1"/>
    <property type="molecule type" value="Genomic_DNA"/>
</dbReference>
<dbReference type="AlphaFoldDB" id="A0A2T6ZGJ0"/>
<keyword evidence="3" id="KW-1185">Reference proteome</keyword>
<accession>A0A2T6ZGJ0</accession>
<protein>
    <submittedName>
        <fullName evidence="2">Uncharacterized protein</fullName>
    </submittedName>
</protein>
<gene>
    <name evidence="2" type="ORF">B9Z19DRAFT_1092617</name>
</gene>
<evidence type="ECO:0000313" key="3">
    <source>
        <dbReference type="Proteomes" id="UP000244722"/>
    </source>
</evidence>